<comment type="caution">
    <text evidence="3">The sequence shown here is derived from an EMBL/GenBank/DDBJ whole genome shotgun (WGS) entry which is preliminary data.</text>
</comment>
<dbReference type="InterPro" id="IPR050767">
    <property type="entry name" value="Sel1_AlgK"/>
</dbReference>
<evidence type="ECO:0000313" key="3">
    <source>
        <dbReference type="EMBL" id="CAK9049933.1"/>
    </source>
</evidence>
<dbReference type="PANTHER" id="PTHR11102">
    <property type="entry name" value="SEL-1-LIKE PROTEIN"/>
    <property type="match status" value="1"/>
</dbReference>
<dbReference type="SUPFAM" id="SSF81901">
    <property type="entry name" value="HCP-like"/>
    <property type="match status" value="2"/>
</dbReference>
<dbReference type="Pfam" id="PF13450">
    <property type="entry name" value="NAD_binding_8"/>
    <property type="match status" value="1"/>
</dbReference>
<evidence type="ECO:0000256" key="1">
    <source>
        <dbReference type="ARBA" id="ARBA00038101"/>
    </source>
</evidence>
<sequence>MAPRDVRPTTSCARQPVQRPDQAAVAPAPAPSARLEVIVVGGGLSGLCCAAICSKMQGKKRIRVYDRGNAKKDLRVVNLQSSTWSKFPEELQERLKTISSSQWPCQRESPRSLGRPRSLFAYQLKEELERMAQVEMHQGPPELEDPCHALVLADGPDARHLRREHFGTSAVSAASLTALGCAVSDVESDSNLATVLSCAQRRFALNLAGDAGLLSMVLTDDEIKEVQGAKGTLQKVKAWETMKEGYRLFGLSDSSIGEPVVLSTHLQGQQRYFTELNSFDAPAATIATVQHPWAFLVGEAAGLVNIWPGRALNAMVKSSLVLAQHLKAMAQAVRAGYPVDESFSMEYGEQLTKLHGFEAGVYSRQCEAAQTRSKSFRLSTCLQEAKATEPAQQVSALAIFRRTLRGSGRWLEKNEEKDEEKDEKFEEALWRGVKEANLDARTLTLFNASGSWFLDPPLSEAEPEKEKIVPEVTVQEMEAAGRSSYNRALRLYRAKQLPEAAQGFRAAALHGHGKGAYALGVMLLNGEGVKKDELSAAQFLHQAAQKGENKAMYNLALMYQHGIGLRQDALKAKEWTLRAAEKGHRKALRSKNVKIFGSGPWLDYDPKEMGVDRITKEAENGNTHAQFKLGMMHYEGDHVKLDKALASYWFMQAAQAGLDEAQYQISRMLFQGDGIEADEQYAFRFLTAAAQQGHPESMHNLGVKLYFGEGIDSDRRSAATWFLKAAEQELPEAQNNIGWMLYCGDSIPMNMEAGVAWLEKAADRGNEEAQHHLQSIRGTMITG</sequence>
<proteinExistence type="inferred from homology"/>
<organism evidence="3 4">
    <name type="scientific">Durusdinium trenchii</name>
    <dbReference type="NCBI Taxonomy" id="1381693"/>
    <lineage>
        <taxon>Eukaryota</taxon>
        <taxon>Sar</taxon>
        <taxon>Alveolata</taxon>
        <taxon>Dinophyceae</taxon>
        <taxon>Suessiales</taxon>
        <taxon>Symbiodiniaceae</taxon>
        <taxon>Durusdinium</taxon>
    </lineage>
</organism>
<dbReference type="Pfam" id="PF08238">
    <property type="entry name" value="Sel1"/>
    <property type="match status" value="6"/>
</dbReference>
<evidence type="ECO:0000313" key="4">
    <source>
        <dbReference type="Proteomes" id="UP001642484"/>
    </source>
</evidence>
<keyword evidence="4" id="KW-1185">Reference proteome</keyword>
<name>A0ABP0MEM2_9DINO</name>
<accession>A0ABP0MEM2</accession>
<dbReference type="SMART" id="SM00671">
    <property type="entry name" value="SEL1"/>
    <property type="match status" value="6"/>
</dbReference>
<reference evidence="3 4" key="1">
    <citation type="submission" date="2024-02" db="EMBL/GenBank/DDBJ databases">
        <authorList>
            <person name="Chen Y."/>
            <person name="Shah S."/>
            <person name="Dougan E. K."/>
            <person name="Thang M."/>
            <person name="Chan C."/>
        </authorList>
    </citation>
    <scope>NUCLEOTIDE SEQUENCE [LARGE SCALE GENOMIC DNA]</scope>
</reference>
<dbReference type="InterPro" id="IPR011990">
    <property type="entry name" value="TPR-like_helical_dom_sf"/>
</dbReference>
<dbReference type="Proteomes" id="UP001642484">
    <property type="component" value="Unassembled WGS sequence"/>
</dbReference>
<comment type="similarity">
    <text evidence="1">Belongs to the sel-1 family.</text>
</comment>
<protein>
    <submittedName>
        <fullName evidence="3">Uncharacterized protein</fullName>
    </submittedName>
</protein>
<dbReference type="PANTHER" id="PTHR11102:SF160">
    <property type="entry name" value="ERAD-ASSOCIATED E3 UBIQUITIN-PROTEIN LIGASE COMPONENT HRD3"/>
    <property type="match status" value="1"/>
</dbReference>
<dbReference type="SUPFAM" id="SSF51905">
    <property type="entry name" value="FAD/NAD(P)-binding domain"/>
    <property type="match status" value="1"/>
</dbReference>
<dbReference type="InterPro" id="IPR036188">
    <property type="entry name" value="FAD/NAD-bd_sf"/>
</dbReference>
<gene>
    <name evidence="3" type="ORF">CCMP2556_LOCUS25503</name>
</gene>
<feature type="compositionally biased region" description="Low complexity" evidence="2">
    <location>
        <begin position="15"/>
        <end position="28"/>
    </location>
</feature>
<dbReference type="EMBL" id="CAXAMN010017180">
    <property type="protein sequence ID" value="CAK9049933.1"/>
    <property type="molecule type" value="Genomic_DNA"/>
</dbReference>
<dbReference type="Gene3D" id="1.25.40.10">
    <property type="entry name" value="Tetratricopeptide repeat domain"/>
    <property type="match status" value="2"/>
</dbReference>
<dbReference type="InterPro" id="IPR006597">
    <property type="entry name" value="Sel1-like"/>
</dbReference>
<evidence type="ECO:0000256" key="2">
    <source>
        <dbReference type="SAM" id="MobiDB-lite"/>
    </source>
</evidence>
<feature type="region of interest" description="Disordered" evidence="2">
    <location>
        <begin position="1"/>
        <end position="28"/>
    </location>
</feature>